<gene>
    <name evidence="3" type="ORF">WIS52_25370</name>
</gene>
<feature type="transmembrane region" description="Helical" evidence="1">
    <location>
        <begin position="93"/>
        <end position="123"/>
    </location>
</feature>
<dbReference type="RefSeq" id="WP_349300894.1">
    <property type="nucleotide sequence ID" value="NZ_JBEDNQ010000012.1"/>
</dbReference>
<accession>A0ABV1KIS1</accession>
<keyword evidence="1" id="KW-1133">Transmembrane helix</keyword>
<evidence type="ECO:0000259" key="2">
    <source>
        <dbReference type="Pfam" id="PF07331"/>
    </source>
</evidence>
<dbReference type="EMBL" id="JBEDNQ010000012">
    <property type="protein sequence ID" value="MEQ3553819.1"/>
    <property type="molecule type" value="Genomic_DNA"/>
</dbReference>
<organism evidence="3 4">
    <name type="scientific">Pseudonocardia nematodicida</name>
    <dbReference type="NCBI Taxonomy" id="1206997"/>
    <lineage>
        <taxon>Bacteria</taxon>
        <taxon>Bacillati</taxon>
        <taxon>Actinomycetota</taxon>
        <taxon>Actinomycetes</taxon>
        <taxon>Pseudonocardiales</taxon>
        <taxon>Pseudonocardiaceae</taxon>
        <taxon>Pseudonocardia</taxon>
    </lineage>
</organism>
<proteinExistence type="predicted"/>
<keyword evidence="1" id="KW-0472">Membrane</keyword>
<reference evidence="3 4" key="1">
    <citation type="submission" date="2024-03" db="EMBL/GenBank/DDBJ databases">
        <title>Draft genome sequence of Pseudonocardia nematodicida JCM 31783.</title>
        <authorList>
            <person name="Butdee W."/>
            <person name="Duangmal K."/>
        </authorList>
    </citation>
    <scope>NUCLEOTIDE SEQUENCE [LARGE SCALE GENOMIC DNA]</scope>
    <source>
        <strain evidence="3 4">JCM 31783</strain>
    </source>
</reference>
<name>A0ABV1KIS1_9PSEU</name>
<dbReference type="InterPro" id="IPR009936">
    <property type="entry name" value="DUF1468"/>
</dbReference>
<feature type="transmembrane region" description="Helical" evidence="1">
    <location>
        <begin position="135"/>
        <end position="156"/>
    </location>
</feature>
<evidence type="ECO:0000313" key="4">
    <source>
        <dbReference type="Proteomes" id="UP001494902"/>
    </source>
</evidence>
<sequence>MTPVPDIGTTGSTRTITAALPGALLGLLGALVVATALGTWFTGGGETTPGLVPLVTGLLLLGAGCAVAAGDIRSRPGADTAAAGPVAGEVTDVVVVIGSVLVFAAFVGGLGLLLTVPAVVYVLATRLDFRTGRGLAATMAGLLVLVVGAFVLGLRLPLPILPTVP</sequence>
<feature type="transmembrane region" description="Helical" evidence="1">
    <location>
        <begin position="50"/>
        <end position="69"/>
    </location>
</feature>
<feature type="transmembrane region" description="Helical" evidence="1">
    <location>
        <begin position="20"/>
        <end position="43"/>
    </location>
</feature>
<protein>
    <submittedName>
        <fullName evidence="3">Tripartite tricarboxylate transporter TctB family protein</fullName>
    </submittedName>
</protein>
<keyword evidence="4" id="KW-1185">Reference proteome</keyword>
<comment type="caution">
    <text evidence="3">The sequence shown here is derived from an EMBL/GenBank/DDBJ whole genome shotgun (WGS) entry which is preliminary data.</text>
</comment>
<keyword evidence="1" id="KW-0812">Transmembrane</keyword>
<dbReference type="Pfam" id="PF07331">
    <property type="entry name" value="TctB"/>
    <property type="match status" value="1"/>
</dbReference>
<evidence type="ECO:0000313" key="3">
    <source>
        <dbReference type="EMBL" id="MEQ3553819.1"/>
    </source>
</evidence>
<feature type="domain" description="DUF1468" evidence="2">
    <location>
        <begin position="24"/>
        <end position="159"/>
    </location>
</feature>
<dbReference type="Proteomes" id="UP001494902">
    <property type="component" value="Unassembled WGS sequence"/>
</dbReference>
<evidence type="ECO:0000256" key="1">
    <source>
        <dbReference type="SAM" id="Phobius"/>
    </source>
</evidence>